<dbReference type="PROSITE" id="PS00108">
    <property type="entry name" value="PROTEIN_KINASE_ST"/>
    <property type="match status" value="1"/>
</dbReference>
<dbReference type="GO" id="GO:0004674">
    <property type="term" value="F:protein serine/threonine kinase activity"/>
    <property type="evidence" value="ECO:0007669"/>
    <property type="project" value="UniProtKB-KW"/>
</dbReference>
<feature type="domain" description="Protein kinase" evidence="12">
    <location>
        <begin position="72"/>
        <end position="338"/>
    </location>
</feature>
<evidence type="ECO:0000256" key="3">
    <source>
        <dbReference type="ARBA" id="ARBA00022679"/>
    </source>
</evidence>
<name>A0AAD4NEJ3_9BILA</name>
<evidence type="ECO:0000256" key="2">
    <source>
        <dbReference type="ARBA" id="ARBA00022527"/>
    </source>
</evidence>
<feature type="binding site" evidence="9">
    <location>
        <position position="101"/>
    </location>
    <ligand>
        <name>ATP</name>
        <dbReference type="ChEBI" id="CHEBI:30616"/>
    </ligand>
</feature>
<evidence type="ECO:0000256" key="8">
    <source>
        <dbReference type="ARBA" id="ARBA00048679"/>
    </source>
</evidence>
<keyword evidence="5 13" id="KW-0418">Kinase</keyword>
<dbReference type="AlphaFoldDB" id="A0AAD4NEJ3"/>
<proteinExistence type="inferred from homology"/>
<keyword evidence="11" id="KW-0732">Signal</keyword>
<dbReference type="InterPro" id="IPR008271">
    <property type="entry name" value="Ser/Thr_kinase_AS"/>
</dbReference>
<dbReference type="GO" id="GO:0005524">
    <property type="term" value="F:ATP binding"/>
    <property type="evidence" value="ECO:0007669"/>
    <property type="project" value="UniProtKB-UniRule"/>
</dbReference>
<gene>
    <name evidence="13" type="ORF">DdX_03909</name>
</gene>
<evidence type="ECO:0000313" key="14">
    <source>
        <dbReference type="Proteomes" id="UP001201812"/>
    </source>
</evidence>
<dbReference type="Gene3D" id="1.10.510.10">
    <property type="entry name" value="Transferase(Phosphotransferase) domain 1"/>
    <property type="match status" value="1"/>
</dbReference>
<comment type="caution">
    <text evidence="13">The sequence shown here is derived from an EMBL/GenBank/DDBJ whole genome shotgun (WGS) entry which is preliminary data.</text>
</comment>
<dbReference type="Proteomes" id="UP001201812">
    <property type="component" value="Unassembled WGS sequence"/>
</dbReference>
<protein>
    <recommendedName>
        <fullName evidence="1">non-specific serine/threonine protein kinase</fullName>
        <ecNumber evidence="1">2.7.11.1</ecNumber>
    </recommendedName>
</protein>
<dbReference type="PROSITE" id="PS00107">
    <property type="entry name" value="PROTEIN_KINASE_ATP"/>
    <property type="match status" value="1"/>
</dbReference>
<keyword evidence="4 9" id="KW-0547">Nucleotide-binding</keyword>
<evidence type="ECO:0000313" key="13">
    <source>
        <dbReference type="EMBL" id="KAI1723738.1"/>
    </source>
</evidence>
<dbReference type="EMBL" id="JAKKPZ010000003">
    <property type="protein sequence ID" value="KAI1723738.1"/>
    <property type="molecule type" value="Genomic_DNA"/>
</dbReference>
<evidence type="ECO:0000256" key="5">
    <source>
        <dbReference type="ARBA" id="ARBA00022777"/>
    </source>
</evidence>
<keyword evidence="6 9" id="KW-0067">ATP-binding</keyword>
<dbReference type="PANTHER" id="PTHR24356">
    <property type="entry name" value="SERINE/THREONINE-PROTEIN KINASE"/>
    <property type="match status" value="1"/>
</dbReference>
<dbReference type="InterPro" id="IPR017441">
    <property type="entry name" value="Protein_kinase_ATP_BS"/>
</dbReference>
<dbReference type="EC" id="2.7.11.1" evidence="1"/>
<dbReference type="SUPFAM" id="SSF56112">
    <property type="entry name" value="Protein kinase-like (PK-like)"/>
    <property type="match status" value="1"/>
</dbReference>
<evidence type="ECO:0000256" key="4">
    <source>
        <dbReference type="ARBA" id="ARBA00022741"/>
    </source>
</evidence>
<sequence>MLYLPLINLLWLSFWIPVVYMTDAFPQVKDFYREATPTRRPLENLHLESIREYLESVWEMPIMPSSEAEDFEMDGVVLGSGWFGTVRLTRHIRENKLYAVKSQMLSSNSLAEVQFMQAARNNSHTVQMHSYFWDEAEATQYTVMDYYSGGTLLDLLNRVGAFNEDEVRFYLAQMIIAVDMLHRARIMHHDIKPDNILVGDDGYLRLADFGISSLVSAYNPTTSLWDYASAVDWWQVGRTTMDMIYAEQGHINAPIQYRSLLSLFESSKANAKIIKAHPFFFKYSTADWDAIERKTFSAPFSLEYNKNGLCYDPTRLNIRRKKAGCINKTIYNVNNFRR</sequence>
<accession>A0AAD4NEJ3</accession>
<evidence type="ECO:0000259" key="12">
    <source>
        <dbReference type="PROSITE" id="PS50011"/>
    </source>
</evidence>
<evidence type="ECO:0000256" key="7">
    <source>
        <dbReference type="ARBA" id="ARBA00047899"/>
    </source>
</evidence>
<dbReference type="InterPro" id="IPR050236">
    <property type="entry name" value="Ser_Thr_kinase_AGC"/>
</dbReference>
<dbReference type="SMART" id="SM00220">
    <property type="entry name" value="S_TKc"/>
    <property type="match status" value="1"/>
</dbReference>
<reference evidence="13" key="1">
    <citation type="submission" date="2022-01" db="EMBL/GenBank/DDBJ databases">
        <title>Genome Sequence Resource for Two Populations of Ditylenchus destructor, the Migratory Endoparasitic Phytonematode.</title>
        <authorList>
            <person name="Zhang H."/>
            <person name="Lin R."/>
            <person name="Xie B."/>
        </authorList>
    </citation>
    <scope>NUCLEOTIDE SEQUENCE</scope>
    <source>
        <strain evidence="13">BazhouSP</strain>
    </source>
</reference>
<dbReference type="InterPro" id="IPR000719">
    <property type="entry name" value="Prot_kinase_dom"/>
</dbReference>
<organism evidence="13 14">
    <name type="scientific">Ditylenchus destructor</name>
    <dbReference type="NCBI Taxonomy" id="166010"/>
    <lineage>
        <taxon>Eukaryota</taxon>
        <taxon>Metazoa</taxon>
        <taxon>Ecdysozoa</taxon>
        <taxon>Nematoda</taxon>
        <taxon>Chromadorea</taxon>
        <taxon>Rhabditida</taxon>
        <taxon>Tylenchina</taxon>
        <taxon>Tylenchomorpha</taxon>
        <taxon>Sphaerularioidea</taxon>
        <taxon>Anguinidae</taxon>
        <taxon>Anguininae</taxon>
        <taxon>Ditylenchus</taxon>
    </lineage>
</organism>
<feature type="signal peptide" evidence="11">
    <location>
        <begin position="1"/>
        <end position="21"/>
    </location>
</feature>
<dbReference type="InterPro" id="IPR011009">
    <property type="entry name" value="Kinase-like_dom_sf"/>
</dbReference>
<feature type="chain" id="PRO_5042026926" description="non-specific serine/threonine protein kinase" evidence="11">
    <location>
        <begin position="22"/>
        <end position="338"/>
    </location>
</feature>
<evidence type="ECO:0000256" key="11">
    <source>
        <dbReference type="SAM" id="SignalP"/>
    </source>
</evidence>
<evidence type="ECO:0000256" key="9">
    <source>
        <dbReference type="PROSITE-ProRule" id="PRU10141"/>
    </source>
</evidence>
<dbReference type="PROSITE" id="PS50011">
    <property type="entry name" value="PROTEIN_KINASE_DOM"/>
    <property type="match status" value="1"/>
</dbReference>
<dbReference type="Pfam" id="PF00069">
    <property type="entry name" value="Pkinase"/>
    <property type="match status" value="1"/>
</dbReference>
<evidence type="ECO:0000256" key="1">
    <source>
        <dbReference type="ARBA" id="ARBA00012513"/>
    </source>
</evidence>
<comment type="catalytic activity">
    <reaction evidence="7">
        <text>L-threonyl-[protein] + ATP = O-phospho-L-threonyl-[protein] + ADP + H(+)</text>
        <dbReference type="Rhea" id="RHEA:46608"/>
        <dbReference type="Rhea" id="RHEA-COMP:11060"/>
        <dbReference type="Rhea" id="RHEA-COMP:11605"/>
        <dbReference type="ChEBI" id="CHEBI:15378"/>
        <dbReference type="ChEBI" id="CHEBI:30013"/>
        <dbReference type="ChEBI" id="CHEBI:30616"/>
        <dbReference type="ChEBI" id="CHEBI:61977"/>
        <dbReference type="ChEBI" id="CHEBI:456216"/>
        <dbReference type="EC" id="2.7.11.1"/>
    </reaction>
</comment>
<keyword evidence="3" id="KW-0808">Transferase</keyword>
<evidence type="ECO:0000256" key="6">
    <source>
        <dbReference type="ARBA" id="ARBA00022840"/>
    </source>
</evidence>
<comment type="catalytic activity">
    <reaction evidence="8">
        <text>L-seryl-[protein] + ATP = O-phospho-L-seryl-[protein] + ADP + H(+)</text>
        <dbReference type="Rhea" id="RHEA:17989"/>
        <dbReference type="Rhea" id="RHEA-COMP:9863"/>
        <dbReference type="Rhea" id="RHEA-COMP:11604"/>
        <dbReference type="ChEBI" id="CHEBI:15378"/>
        <dbReference type="ChEBI" id="CHEBI:29999"/>
        <dbReference type="ChEBI" id="CHEBI:30616"/>
        <dbReference type="ChEBI" id="CHEBI:83421"/>
        <dbReference type="ChEBI" id="CHEBI:456216"/>
        <dbReference type="EC" id="2.7.11.1"/>
    </reaction>
</comment>
<keyword evidence="2 10" id="KW-0723">Serine/threonine-protein kinase</keyword>
<keyword evidence="14" id="KW-1185">Reference proteome</keyword>
<comment type="similarity">
    <text evidence="10">Belongs to the protein kinase superfamily.</text>
</comment>
<evidence type="ECO:0000256" key="10">
    <source>
        <dbReference type="RuleBase" id="RU000304"/>
    </source>
</evidence>